<evidence type="ECO:0000313" key="4">
    <source>
        <dbReference type="EMBL" id="MFC4587976.1"/>
    </source>
</evidence>
<feature type="domain" description="Carrier" evidence="3">
    <location>
        <begin position="522"/>
        <end position="599"/>
    </location>
</feature>
<dbReference type="Gene3D" id="3.40.50.12780">
    <property type="entry name" value="N-terminal domain of ligase-like"/>
    <property type="match status" value="1"/>
</dbReference>
<keyword evidence="2" id="KW-0597">Phosphoprotein</keyword>
<dbReference type="InterPro" id="IPR042099">
    <property type="entry name" value="ANL_N_sf"/>
</dbReference>
<dbReference type="SUPFAM" id="SSF47336">
    <property type="entry name" value="ACP-like"/>
    <property type="match status" value="1"/>
</dbReference>
<dbReference type="EMBL" id="JBHSFN010000010">
    <property type="protein sequence ID" value="MFC4587976.1"/>
    <property type="molecule type" value="Genomic_DNA"/>
</dbReference>
<comment type="caution">
    <text evidence="4">The sequence shown here is derived from an EMBL/GenBank/DDBJ whole genome shotgun (WGS) entry which is preliminary data.</text>
</comment>
<dbReference type="PROSITE" id="PS00455">
    <property type="entry name" value="AMP_BINDING"/>
    <property type="match status" value="1"/>
</dbReference>
<sequence>MPDARALSVLLGPELDFEGGDRIERLVEGWARARPDAPAVRSKGRDLSYAGLVAQADRAAATLTALGIEGSQVVAVRTTRSPEMIAGLLGVLKLRGIYTAIPMDWPHARVEDVLARTGARVLVADEAGPPVAGVPVVGLGELLDGSATARRGEVTLGPPGAPVSDDACCVFFTSGSTGTPKCVLSPHRGTIRVAKERLIGFGDHTVMLQSASVAWDGFGFEVWCPLVNGGTTVLRESEHFGYDDVRSAVAQGVNTVFLTPTLFNATVDDDLGALSGIGAVLLGGEKASAKHIATAIRKLPGLRVLNLYGPVEATMCPTGYAATGEEEDEVPIGAPVAATGVYLLDDDGRVVPWGETGEIAVSGAGLALCYLNDERETARRFPVLPLGEDGGDVRVYLTGDLGVIAADGMIRYRGRKDRQLKVRGVRVDPGEVEQAVCAIEGVGSAVVVPLPVGGPAVESLAAFYTAAEGRPEESAVHAEVAARFPAAFVPNVIRRVAALPVTAIGKIDHEALARLLDGPAAEPAETYEGTLGVVIGHVRELLGRPVGPEDDIFQQGATSIVAIQLANRVGKERGVELPVAVFLRGRTPARMAEALDAPAFLAATSS</sequence>
<reference evidence="5" key="1">
    <citation type="journal article" date="2019" name="Int. J. Syst. Evol. Microbiol.">
        <title>The Global Catalogue of Microorganisms (GCM) 10K type strain sequencing project: providing services to taxonomists for standard genome sequencing and annotation.</title>
        <authorList>
            <consortium name="The Broad Institute Genomics Platform"/>
            <consortium name="The Broad Institute Genome Sequencing Center for Infectious Disease"/>
            <person name="Wu L."/>
            <person name="Ma J."/>
        </authorList>
    </citation>
    <scope>NUCLEOTIDE SEQUENCE [LARGE SCALE GENOMIC DNA]</scope>
    <source>
        <strain evidence="5">CCUG 49560</strain>
    </source>
</reference>
<dbReference type="InterPro" id="IPR009081">
    <property type="entry name" value="PP-bd_ACP"/>
</dbReference>
<organism evidence="4 5">
    <name type="scientific">Sphaerisporangium corydalis</name>
    <dbReference type="NCBI Taxonomy" id="1441875"/>
    <lineage>
        <taxon>Bacteria</taxon>
        <taxon>Bacillati</taxon>
        <taxon>Actinomycetota</taxon>
        <taxon>Actinomycetes</taxon>
        <taxon>Streptosporangiales</taxon>
        <taxon>Streptosporangiaceae</taxon>
        <taxon>Sphaerisporangium</taxon>
    </lineage>
</organism>
<keyword evidence="5" id="KW-1185">Reference proteome</keyword>
<dbReference type="Proteomes" id="UP001595891">
    <property type="component" value="Unassembled WGS sequence"/>
</dbReference>
<name>A0ABV9EEK8_9ACTN</name>
<proteinExistence type="predicted"/>
<dbReference type="InterPro" id="IPR020845">
    <property type="entry name" value="AMP-binding_CS"/>
</dbReference>
<dbReference type="InterPro" id="IPR020806">
    <property type="entry name" value="PKS_PP-bd"/>
</dbReference>
<accession>A0ABV9EEK8</accession>
<dbReference type="Pfam" id="PF00501">
    <property type="entry name" value="AMP-binding"/>
    <property type="match status" value="1"/>
</dbReference>
<dbReference type="InterPro" id="IPR045851">
    <property type="entry name" value="AMP-bd_C_sf"/>
</dbReference>
<dbReference type="InterPro" id="IPR036736">
    <property type="entry name" value="ACP-like_sf"/>
</dbReference>
<dbReference type="RefSeq" id="WP_262840749.1">
    <property type="nucleotide sequence ID" value="NZ_JANZYP010000002.1"/>
</dbReference>
<dbReference type="PROSITE" id="PS50075">
    <property type="entry name" value="CARRIER"/>
    <property type="match status" value="1"/>
</dbReference>
<dbReference type="PANTHER" id="PTHR45527:SF1">
    <property type="entry name" value="FATTY ACID SYNTHASE"/>
    <property type="match status" value="1"/>
</dbReference>
<dbReference type="InterPro" id="IPR000873">
    <property type="entry name" value="AMP-dep_synth/lig_dom"/>
</dbReference>
<evidence type="ECO:0000256" key="2">
    <source>
        <dbReference type="ARBA" id="ARBA00022553"/>
    </source>
</evidence>
<dbReference type="PANTHER" id="PTHR45527">
    <property type="entry name" value="NONRIBOSOMAL PEPTIDE SYNTHETASE"/>
    <property type="match status" value="1"/>
</dbReference>
<dbReference type="Gene3D" id="3.30.300.30">
    <property type="match status" value="1"/>
</dbReference>
<evidence type="ECO:0000256" key="1">
    <source>
        <dbReference type="ARBA" id="ARBA00022450"/>
    </source>
</evidence>
<dbReference type="Pfam" id="PF13193">
    <property type="entry name" value="AMP-binding_C"/>
    <property type="match status" value="1"/>
</dbReference>
<keyword evidence="1" id="KW-0596">Phosphopantetheine</keyword>
<dbReference type="Gene3D" id="1.10.1200.10">
    <property type="entry name" value="ACP-like"/>
    <property type="match status" value="1"/>
</dbReference>
<gene>
    <name evidence="4" type="ORF">ACFO8L_17930</name>
</gene>
<dbReference type="InterPro" id="IPR025110">
    <property type="entry name" value="AMP-bd_C"/>
</dbReference>
<dbReference type="SUPFAM" id="SSF56801">
    <property type="entry name" value="Acetyl-CoA synthetase-like"/>
    <property type="match status" value="1"/>
</dbReference>
<evidence type="ECO:0000313" key="5">
    <source>
        <dbReference type="Proteomes" id="UP001595891"/>
    </source>
</evidence>
<dbReference type="SMART" id="SM00823">
    <property type="entry name" value="PKS_PP"/>
    <property type="match status" value="1"/>
</dbReference>
<dbReference type="Pfam" id="PF00550">
    <property type="entry name" value="PP-binding"/>
    <property type="match status" value="1"/>
</dbReference>
<evidence type="ECO:0000259" key="3">
    <source>
        <dbReference type="PROSITE" id="PS50075"/>
    </source>
</evidence>
<protein>
    <submittedName>
        <fullName evidence="4">AMP-binding protein</fullName>
    </submittedName>
</protein>